<evidence type="ECO:0000313" key="2">
    <source>
        <dbReference type="Proteomes" id="UP001231362"/>
    </source>
</evidence>
<evidence type="ECO:0000313" key="1">
    <source>
        <dbReference type="EMBL" id="MDQ0154939.1"/>
    </source>
</evidence>
<dbReference type="Gene3D" id="3.90.120.10">
    <property type="entry name" value="DNA Methylase, subunit A, domain 2"/>
    <property type="match status" value="1"/>
</dbReference>
<reference evidence="1 2" key="1">
    <citation type="submission" date="2023-07" db="EMBL/GenBank/DDBJ databases">
        <title>Genomic Encyclopedia of Type Strains, Phase IV (KMG-IV): sequencing the most valuable type-strain genomes for metagenomic binning, comparative biology and taxonomic classification.</title>
        <authorList>
            <person name="Goeker M."/>
        </authorList>
    </citation>
    <scope>NUCLEOTIDE SEQUENCE [LARGE SCALE GENOMIC DNA]</scope>
    <source>
        <strain evidence="1 2">DSM 23948</strain>
    </source>
</reference>
<accession>A0ABT9V1X1</accession>
<dbReference type="Proteomes" id="UP001231362">
    <property type="component" value="Unassembled WGS sequence"/>
</dbReference>
<gene>
    <name evidence="1" type="ORF">J2S07_001243</name>
</gene>
<name>A0ABT9V1X1_9BACL</name>
<dbReference type="EMBL" id="JAUSTU010000004">
    <property type="protein sequence ID" value="MDQ0154939.1"/>
    <property type="molecule type" value="Genomic_DNA"/>
</dbReference>
<dbReference type="RefSeq" id="WP_307149519.1">
    <property type="nucleotide sequence ID" value="NZ_JAUSTU010000004.1"/>
</dbReference>
<organism evidence="1 2">
    <name type="scientific">Anoxybacillus andreesenii</name>
    <dbReference type="NCBI Taxonomy" id="1325932"/>
    <lineage>
        <taxon>Bacteria</taxon>
        <taxon>Bacillati</taxon>
        <taxon>Bacillota</taxon>
        <taxon>Bacilli</taxon>
        <taxon>Bacillales</taxon>
        <taxon>Anoxybacillaceae</taxon>
        <taxon>Anoxybacillus</taxon>
    </lineage>
</organism>
<protein>
    <submittedName>
        <fullName evidence="1">Uncharacterized protein</fullName>
    </submittedName>
</protein>
<comment type="caution">
    <text evidence="1">The sequence shown here is derived from an EMBL/GenBank/DDBJ whole genome shotgun (WGS) entry which is preliminary data.</text>
</comment>
<keyword evidence="2" id="KW-1185">Reference proteome</keyword>
<sequence>MSDLKQIGYIDKNMQGNRVYDADGISATLASQTGGQRRHGERNRRHRTQVNTVHHVRKLTNYAYGIYT</sequence>
<proteinExistence type="predicted"/>